<reference evidence="2 3" key="1">
    <citation type="journal article" date="2019" name="Plant Biotechnol. J.">
        <title>The red bayberry genome and genetic basis of sex determination.</title>
        <authorList>
            <person name="Jia H.M."/>
            <person name="Jia H.J."/>
            <person name="Cai Q.L."/>
            <person name="Wang Y."/>
            <person name="Zhao H.B."/>
            <person name="Yang W.F."/>
            <person name="Wang G.Y."/>
            <person name="Li Y.H."/>
            <person name="Zhan D.L."/>
            <person name="Shen Y.T."/>
            <person name="Niu Q.F."/>
            <person name="Chang L."/>
            <person name="Qiu J."/>
            <person name="Zhao L."/>
            <person name="Xie H.B."/>
            <person name="Fu W.Y."/>
            <person name="Jin J."/>
            <person name="Li X.W."/>
            <person name="Jiao Y."/>
            <person name="Zhou C.C."/>
            <person name="Tu T."/>
            <person name="Chai C.Y."/>
            <person name="Gao J.L."/>
            <person name="Fan L.J."/>
            <person name="van de Weg E."/>
            <person name="Wang J.Y."/>
            <person name="Gao Z.S."/>
        </authorList>
    </citation>
    <scope>NUCLEOTIDE SEQUENCE [LARGE SCALE GENOMIC DNA]</scope>
    <source>
        <tissue evidence="2">Leaves</tissue>
    </source>
</reference>
<evidence type="ECO:0000313" key="3">
    <source>
        <dbReference type="Proteomes" id="UP000516437"/>
    </source>
</evidence>
<dbReference type="SMART" id="SM00332">
    <property type="entry name" value="PP2Cc"/>
    <property type="match status" value="1"/>
</dbReference>
<proteinExistence type="predicted"/>
<dbReference type="EMBL" id="RXIC02000021">
    <property type="protein sequence ID" value="KAB1219270.1"/>
    <property type="molecule type" value="Genomic_DNA"/>
</dbReference>
<dbReference type="SUPFAM" id="SSF81606">
    <property type="entry name" value="PP2C-like"/>
    <property type="match status" value="1"/>
</dbReference>
<dbReference type="PANTHER" id="PTHR47992">
    <property type="entry name" value="PROTEIN PHOSPHATASE"/>
    <property type="match status" value="1"/>
</dbReference>
<evidence type="ECO:0000259" key="1">
    <source>
        <dbReference type="PROSITE" id="PS51746"/>
    </source>
</evidence>
<protein>
    <recommendedName>
        <fullName evidence="1">PPM-type phosphatase domain-containing protein</fullName>
    </recommendedName>
</protein>
<comment type="caution">
    <text evidence="2">The sequence shown here is derived from an EMBL/GenBank/DDBJ whole genome shotgun (WGS) entry which is preliminary data.</text>
</comment>
<dbReference type="Proteomes" id="UP000516437">
    <property type="component" value="Chromosome 3"/>
</dbReference>
<name>A0A6A1W910_9ROSI</name>
<dbReference type="InterPro" id="IPR036457">
    <property type="entry name" value="PPM-type-like_dom_sf"/>
</dbReference>
<dbReference type="Gene3D" id="3.60.40.10">
    <property type="entry name" value="PPM-type phosphatase domain"/>
    <property type="match status" value="1"/>
</dbReference>
<evidence type="ECO:0000313" key="2">
    <source>
        <dbReference type="EMBL" id="KAB1219270.1"/>
    </source>
</evidence>
<dbReference type="InterPro" id="IPR015655">
    <property type="entry name" value="PP2C"/>
</dbReference>
<organism evidence="2 3">
    <name type="scientific">Morella rubra</name>
    <name type="common">Chinese bayberry</name>
    <dbReference type="NCBI Taxonomy" id="262757"/>
    <lineage>
        <taxon>Eukaryota</taxon>
        <taxon>Viridiplantae</taxon>
        <taxon>Streptophyta</taxon>
        <taxon>Embryophyta</taxon>
        <taxon>Tracheophyta</taxon>
        <taxon>Spermatophyta</taxon>
        <taxon>Magnoliopsida</taxon>
        <taxon>eudicotyledons</taxon>
        <taxon>Gunneridae</taxon>
        <taxon>Pentapetalae</taxon>
        <taxon>rosids</taxon>
        <taxon>fabids</taxon>
        <taxon>Fagales</taxon>
        <taxon>Myricaceae</taxon>
        <taxon>Morella</taxon>
    </lineage>
</organism>
<accession>A0A6A1W910</accession>
<dbReference type="PROSITE" id="PS51746">
    <property type="entry name" value="PPM_2"/>
    <property type="match status" value="1"/>
</dbReference>
<dbReference type="GO" id="GO:0004722">
    <property type="term" value="F:protein serine/threonine phosphatase activity"/>
    <property type="evidence" value="ECO:0007669"/>
    <property type="project" value="InterPro"/>
</dbReference>
<keyword evidence="3" id="KW-1185">Reference proteome</keyword>
<dbReference type="AlphaFoldDB" id="A0A6A1W910"/>
<dbReference type="OrthoDB" id="10264738at2759"/>
<sequence length="283" mass="32131">MGLKELHLKLKAFKLKRFLIGYGGSKKRVQGIVRRPSWMMPVSHGYHVVEDQSFRSGSDEPESDSVVAQREQMEELELWFFGVFDAQVGDGVSKYMQAHLFDRNLKESQLKRKSKETMRKAYLGARAQIRETQKEDETWRAGSASVLVINAEKLVTAYMGDYRAVVCRDGVAHQIRSKGQQSSKRYWSSRLISVRILGYRFGKAAGRTQSKGSELVVGSQEIDSNTEFVILASTGIWEVMKNQEAVNLIRHIEDPQEAAECLAKEALTRMSKSTISCLIIRFD</sequence>
<dbReference type="Pfam" id="PF00481">
    <property type="entry name" value="PP2C"/>
    <property type="match status" value="2"/>
</dbReference>
<dbReference type="InterPro" id="IPR001932">
    <property type="entry name" value="PPM-type_phosphatase-like_dom"/>
</dbReference>
<dbReference type="CDD" id="cd00143">
    <property type="entry name" value="PP2Cc"/>
    <property type="match status" value="1"/>
</dbReference>
<feature type="domain" description="PPM-type phosphatase" evidence="1">
    <location>
        <begin position="45"/>
        <end position="282"/>
    </location>
</feature>
<gene>
    <name evidence="2" type="ORF">CJ030_MR3G001247</name>
</gene>